<evidence type="ECO:0000259" key="4">
    <source>
        <dbReference type="PROSITE" id="PS51671"/>
    </source>
</evidence>
<dbReference type="Gene3D" id="3.10.580.10">
    <property type="entry name" value="CBS-domain"/>
    <property type="match status" value="1"/>
</dbReference>
<evidence type="ECO:0000256" key="2">
    <source>
        <dbReference type="PROSITE-ProRule" id="PRU00703"/>
    </source>
</evidence>
<dbReference type="RefSeq" id="WP_338600840.1">
    <property type="nucleotide sequence ID" value="NZ_AP028679.1"/>
</dbReference>
<dbReference type="SUPFAM" id="SSF55021">
    <property type="entry name" value="ACT-like"/>
    <property type="match status" value="1"/>
</dbReference>
<gene>
    <name evidence="5" type="ORF">FAK_28990</name>
</gene>
<dbReference type="SUPFAM" id="SSF54631">
    <property type="entry name" value="CBS-domain pair"/>
    <property type="match status" value="1"/>
</dbReference>
<dbReference type="Pfam" id="PF00571">
    <property type="entry name" value="CBS"/>
    <property type="match status" value="2"/>
</dbReference>
<sequence length="222" mass="24648">MLVKYWMTSDPVTVTPDTSVMKASQLMKENNVRRLPVIDEKGALAGIVSDRDLKEASPSKATTLDVHELYYLLSELKVKDIMSRKVITIRPNDTVEKAAVMMLEHKITGLPVTEDGKVVGILSQGDVFRVLTSITGVYRGGVQFTLNLEDRPGSIKEVADVIRKHGGRMVSILTSYEMCEEGCRNVYIRIADMADDKLKALVDELEGNFTVVQVSNDQLSDI</sequence>
<dbReference type="PANTHER" id="PTHR43080:SF2">
    <property type="entry name" value="CBS DOMAIN-CONTAINING PROTEIN"/>
    <property type="match status" value="1"/>
</dbReference>
<dbReference type="InterPro" id="IPR000644">
    <property type="entry name" value="CBS_dom"/>
</dbReference>
<evidence type="ECO:0000259" key="3">
    <source>
        <dbReference type="PROSITE" id="PS51371"/>
    </source>
</evidence>
<dbReference type="InterPro" id="IPR045865">
    <property type="entry name" value="ACT-like_dom_sf"/>
</dbReference>
<dbReference type="KEGG" id="dmp:FAK_28990"/>
<dbReference type="PROSITE" id="PS51671">
    <property type="entry name" value="ACT"/>
    <property type="match status" value="1"/>
</dbReference>
<dbReference type="PANTHER" id="PTHR43080">
    <property type="entry name" value="CBS DOMAIN-CONTAINING PROTEIN CBSX3, MITOCHONDRIAL"/>
    <property type="match status" value="1"/>
</dbReference>
<dbReference type="Proteomes" id="UP001366166">
    <property type="component" value="Chromosome"/>
</dbReference>
<feature type="domain" description="ACT" evidence="4">
    <location>
        <begin position="143"/>
        <end position="219"/>
    </location>
</feature>
<dbReference type="InterPro" id="IPR051257">
    <property type="entry name" value="Diverse_CBS-Domain"/>
</dbReference>
<accession>A0AAU9EFF1</accession>
<evidence type="ECO:0000313" key="5">
    <source>
        <dbReference type="EMBL" id="BEQ15833.1"/>
    </source>
</evidence>
<reference evidence="6" key="1">
    <citation type="journal article" date="2023" name="Arch. Microbiol.">
        <title>Desulfoferula mesophilus gen. nov. sp. nov., a mesophilic sulfate-reducing bacterium isolated from a brackish lake sediment.</title>
        <authorList>
            <person name="Watanabe T."/>
            <person name="Yabe T."/>
            <person name="Tsuji J.M."/>
            <person name="Fukui M."/>
        </authorList>
    </citation>
    <scope>NUCLEOTIDE SEQUENCE [LARGE SCALE GENOMIC DNA]</scope>
    <source>
        <strain evidence="6">12FAK</strain>
    </source>
</reference>
<keyword evidence="6" id="KW-1185">Reference proteome</keyword>
<evidence type="ECO:0000256" key="1">
    <source>
        <dbReference type="ARBA" id="ARBA00023122"/>
    </source>
</evidence>
<dbReference type="SMART" id="SM00116">
    <property type="entry name" value="CBS"/>
    <property type="match status" value="2"/>
</dbReference>
<dbReference type="PROSITE" id="PS51371">
    <property type="entry name" value="CBS"/>
    <property type="match status" value="2"/>
</dbReference>
<dbReference type="EMBL" id="AP028679">
    <property type="protein sequence ID" value="BEQ15833.1"/>
    <property type="molecule type" value="Genomic_DNA"/>
</dbReference>
<dbReference type="CDD" id="cd04584">
    <property type="entry name" value="CBS_pair_AcuB_like"/>
    <property type="match status" value="1"/>
</dbReference>
<feature type="domain" description="CBS" evidence="3">
    <location>
        <begin position="7"/>
        <end position="66"/>
    </location>
</feature>
<dbReference type="Gene3D" id="3.30.70.260">
    <property type="match status" value="1"/>
</dbReference>
<protein>
    <submittedName>
        <fullName evidence="5">Membrane protein</fullName>
    </submittedName>
</protein>
<name>A0AAU9EFF1_9BACT</name>
<keyword evidence="1 2" id="KW-0129">CBS domain</keyword>
<dbReference type="AlphaFoldDB" id="A0AAU9EFF1"/>
<feature type="domain" description="CBS" evidence="3">
    <location>
        <begin position="82"/>
        <end position="137"/>
    </location>
</feature>
<evidence type="ECO:0000313" key="6">
    <source>
        <dbReference type="Proteomes" id="UP001366166"/>
    </source>
</evidence>
<organism evidence="5 6">
    <name type="scientific">Desulfoferula mesophila</name>
    <dbReference type="NCBI Taxonomy" id="3058419"/>
    <lineage>
        <taxon>Bacteria</taxon>
        <taxon>Pseudomonadati</taxon>
        <taxon>Thermodesulfobacteriota</taxon>
        <taxon>Desulfarculia</taxon>
        <taxon>Desulfarculales</taxon>
        <taxon>Desulfarculaceae</taxon>
        <taxon>Desulfoferula</taxon>
    </lineage>
</organism>
<proteinExistence type="predicted"/>
<dbReference type="InterPro" id="IPR002912">
    <property type="entry name" value="ACT_dom"/>
</dbReference>
<dbReference type="InterPro" id="IPR046342">
    <property type="entry name" value="CBS_dom_sf"/>
</dbReference>